<dbReference type="EMBL" id="CP117416">
    <property type="protein sequence ID" value="WCT58042.1"/>
    <property type="molecule type" value="Genomic_DNA"/>
</dbReference>
<proteinExistence type="predicted"/>
<dbReference type="RefSeq" id="WP_273616203.1">
    <property type="nucleotide sequence ID" value="NZ_CP117416.1"/>
</dbReference>
<evidence type="ECO:0000313" key="2">
    <source>
        <dbReference type="Proteomes" id="UP001220509"/>
    </source>
</evidence>
<dbReference type="KEGG" id="pka:PQ456_11170"/>
<gene>
    <name evidence="1" type="ORF">PQ456_11170</name>
</gene>
<name>A0AAX3M808_9BACL</name>
<accession>A0AAX3M808</accession>
<dbReference type="Proteomes" id="UP001220509">
    <property type="component" value="Chromosome"/>
</dbReference>
<dbReference type="AlphaFoldDB" id="A0AAX3M808"/>
<protein>
    <submittedName>
        <fullName evidence="1">Uncharacterized protein</fullName>
    </submittedName>
</protein>
<reference evidence="1 2" key="1">
    <citation type="submission" date="2023-02" db="EMBL/GenBank/DDBJ databases">
        <title>Genome sequence of Paenibacillus kyungheensis KACC 18744.</title>
        <authorList>
            <person name="Kim S."/>
            <person name="Heo J."/>
            <person name="Kwon S.-W."/>
        </authorList>
    </citation>
    <scope>NUCLEOTIDE SEQUENCE [LARGE SCALE GENOMIC DNA]</scope>
    <source>
        <strain evidence="1 2">KACC 18744</strain>
    </source>
</reference>
<sequence length="72" mass="8085">MKPVPMIYSTVTRCVAQAPEIEAYGQKWAYVDTVDIGTSTLTKFTEGEGLYKDQMYYFPGTPIRPATSPFII</sequence>
<organism evidence="1 2">
    <name type="scientific">Paenibacillus kyungheensis</name>
    <dbReference type="NCBI Taxonomy" id="1452732"/>
    <lineage>
        <taxon>Bacteria</taxon>
        <taxon>Bacillati</taxon>
        <taxon>Bacillota</taxon>
        <taxon>Bacilli</taxon>
        <taxon>Bacillales</taxon>
        <taxon>Paenibacillaceae</taxon>
        <taxon>Paenibacillus</taxon>
    </lineage>
</organism>
<evidence type="ECO:0000313" key="1">
    <source>
        <dbReference type="EMBL" id="WCT58042.1"/>
    </source>
</evidence>
<keyword evidence="2" id="KW-1185">Reference proteome</keyword>